<proteinExistence type="predicted"/>
<organism evidence="12 13">
    <name type="scientific">Aplysia californica</name>
    <name type="common">California sea hare</name>
    <dbReference type="NCBI Taxonomy" id="6500"/>
    <lineage>
        <taxon>Eukaryota</taxon>
        <taxon>Metazoa</taxon>
        <taxon>Spiralia</taxon>
        <taxon>Lophotrochozoa</taxon>
        <taxon>Mollusca</taxon>
        <taxon>Gastropoda</taxon>
        <taxon>Heterobranchia</taxon>
        <taxon>Euthyneura</taxon>
        <taxon>Tectipleura</taxon>
        <taxon>Aplysiida</taxon>
        <taxon>Aplysioidea</taxon>
        <taxon>Aplysiidae</taxon>
        <taxon>Aplysia</taxon>
    </lineage>
</organism>
<evidence type="ECO:0000256" key="10">
    <source>
        <dbReference type="ARBA" id="ARBA00045449"/>
    </source>
</evidence>
<name>A0ABM0JYP5_APLCA</name>
<evidence type="ECO:0000256" key="7">
    <source>
        <dbReference type="ARBA" id="ARBA00023242"/>
    </source>
</evidence>
<keyword evidence="12" id="KW-1185">Reference proteome</keyword>
<dbReference type="GeneID" id="101863602"/>
<evidence type="ECO:0000256" key="2">
    <source>
        <dbReference type="ARBA" id="ARBA00004324"/>
    </source>
</evidence>
<dbReference type="Pfam" id="PF11029">
    <property type="entry name" value="DAZAP2"/>
    <property type="match status" value="1"/>
</dbReference>
<dbReference type="PANTHER" id="PTHR31638">
    <property type="entry name" value="DAZ-ASSOCIATED PROTEIN 2"/>
    <property type="match status" value="1"/>
</dbReference>
<comment type="subcellular location">
    <subcellularLocation>
        <location evidence="1">Cytoplasm</location>
        <location evidence="1">Stress granule</location>
    </subcellularLocation>
    <subcellularLocation>
        <location evidence="2">Nucleus speckle</location>
    </subcellularLocation>
</comment>
<reference evidence="13" key="1">
    <citation type="submission" date="2025-08" db="UniProtKB">
        <authorList>
            <consortium name="RefSeq"/>
        </authorList>
    </citation>
    <scope>IDENTIFICATION</scope>
</reference>
<dbReference type="RefSeq" id="XP_005104661.1">
    <property type="nucleotide sequence ID" value="XM_005104604.3"/>
</dbReference>
<accession>A0ABM0JYP5</accession>
<dbReference type="PANTHER" id="PTHR31638:SF3">
    <property type="entry name" value="DAZ-ASSOCIATED PROTEIN 2"/>
    <property type="match status" value="1"/>
</dbReference>
<gene>
    <name evidence="13" type="primary">LOC101863602</name>
</gene>
<feature type="region of interest" description="Disordered" evidence="11">
    <location>
        <begin position="1"/>
        <end position="39"/>
    </location>
</feature>
<evidence type="ECO:0000256" key="6">
    <source>
        <dbReference type="ARBA" id="ARBA00022843"/>
    </source>
</evidence>
<comment type="function">
    <text evidence="10">In unstressed cells, promotes SIAH1-mediated polyubiquitination and degradation of the serine/threonine-protein kinase HIPK2, probably by acting as a loading factor that potentiates complex formation between HIPK2 and ubiquitin ligase SIAH1. In response to DNA damage, localizes to the nucleus following phosphorylation by HIPK2 and modulates the expression of a subset of TP53/p53 target genes by binding to TP53 at target gene promoters. This limits the expression of a number of cell death-mediating TP53 target genes, reducing DNA damage-induced cell death. Enhances the binding of transcription factor TCF7L2/TCF4, a Wnt signaling pathway effector, to the promoters of target genes. Plays a role in stress granule formation.</text>
</comment>
<feature type="compositionally biased region" description="Pro residues" evidence="11">
    <location>
        <begin position="28"/>
        <end position="37"/>
    </location>
</feature>
<evidence type="ECO:0000313" key="13">
    <source>
        <dbReference type="RefSeq" id="XP_005104661.1"/>
    </source>
</evidence>
<keyword evidence="7" id="KW-0539">Nucleus</keyword>
<keyword evidence="4" id="KW-0963">Cytoplasm</keyword>
<keyword evidence="5" id="KW-0597">Phosphoprotein</keyword>
<evidence type="ECO:0000256" key="8">
    <source>
        <dbReference type="ARBA" id="ARBA00032174"/>
    </source>
</evidence>
<keyword evidence="6" id="KW-0832">Ubl conjugation</keyword>
<sequence length="174" mass="18033">MSSYPKDPAYGKAPNDPAYPPGHYGAPPGYPSAPPPYSHTLVGQNPVPMYAQQQQYTYAAAQAPAAAYPPGQPMMHGGPGPAPPAYGYQPQVANPGYPVQPGFSAYPGYQVAAMAQFDSGARFDGISSQNIPPPPPGCAPNAAQMTASQGGQVFATQKKDNWFTGGKGGGVSFW</sequence>
<evidence type="ECO:0000256" key="9">
    <source>
        <dbReference type="ARBA" id="ARBA00034352"/>
    </source>
</evidence>
<evidence type="ECO:0000256" key="4">
    <source>
        <dbReference type="ARBA" id="ARBA00022490"/>
    </source>
</evidence>
<evidence type="ECO:0000313" key="12">
    <source>
        <dbReference type="Proteomes" id="UP000694888"/>
    </source>
</evidence>
<dbReference type="Proteomes" id="UP000694888">
    <property type="component" value="Unplaced"/>
</dbReference>
<evidence type="ECO:0000256" key="5">
    <source>
        <dbReference type="ARBA" id="ARBA00022553"/>
    </source>
</evidence>
<evidence type="ECO:0000256" key="3">
    <source>
        <dbReference type="ARBA" id="ARBA00014066"/>
    </source>
</evidence>
<dbReference type="InterPro" id="IPR022730">
    <property type="entry name" value="DAZ_assoc-2"/>
</dbReference>
<protein>
    <recommendedName>
        <fullName evidence="3">DAZ-associated protein 2</fullName>
    </recommendedName>
    <alternativeName>
        <fullName evidence="8">Deleted in azoospermia-associated protein 2</fullName>
    </alternativeName>
    <alternativeName>
        <fullName evidence="9">Proline-rich transcript in brain protein</fullName>
    </alternativeName>
</protein>
<evidence type="ECO:0000256" key="11">
    <source>
        <dbReference type="SAM" id="MobiDB-lite"/>
    </source>
</evidence>
<evidence type="ECO:0000256" key="1">
    <source>
        <dbReference type="ARBA" id="ARBA00004210"/>
    </source>
</evidence>